<dbReference type="NCBIfam" id="TIGR00710">
    <property type="entry name" value="efflux_Bcr_CflA"/>
    <property type="match status" value="1"/>
</dbReference>
<comment type="similarity">
    <text evidence="2 8">Belongs to the major facilitator superfamily. Bcr/CmlA family.</text>
</comment>
<dbReference type="InterPro" id="IPR005829">
    <property type="entry name" value="Sugar_transporter_CS"/>
</dbReference>
<keyword evidence="4 8" id="KW-1003">Cell membrane</keyword>
<dbReference type="PROSITE" id="PS50850">
    <property type="entry name" value="MFS"/>
    <property type="match status" value="1"/>
</dbReference>
<evidence type="ECO:0000256" key="1">
    <source>
        <dbReference type="ARBA" id="ARBA00004651"/>
    </source>
</evidence>
<accession>A0A069CSJ9</accession>
<name>A0A069CSJ9_WEIOS</name>
<evidence type="ECO:0000256" key="4">
    <source>
        <dbReference type="ARBA" id="ARBA00022475"/>
    </source>
</evidence>
<dbReference type="GO" id="GO:1990961">
    <property type="term" value="P:xenobiotic detoxification by transmembrane export across the plasma membrane"/>
    <property type="evidence" value="ECO:0007669"/>
    <property type="project" value="InterPro"/>
</dbReference>
<dbReference type="Pfam" id="PF07690">
    <property type="entry name" value="MFS_1"/>
    <property type="match status" value="1"/>
</dbReference>
<comment type="subcellular location">
    <subcellularLocation>
        <location evidence="1 8">Cell membrane</location>
        <topology evidence="1 8">Multi-pass membrane protein</topology>
    </subcellularLocation>
</comment>
<dbReference type="SUPFAM" id="SSF103473">
    <property type="entry name" value="MFS general substrate transporter"/>
    <property type="match status" value="1"/>
</dbReference>
<evidence type="ECO:0000313" key="10">
    <source>
        <dbReference type="EMBL" id="GAK30362.1"/>
    </source>
</evidence>
<dbReference type="PANTHER" id="PTHR43124:SF3">
    <property type="entry name" value="CHLORAMPHENICOL EFFLUX PUMP RV0191"/>
    <property type="match status" value="1"/>
</dbReference>
<evidence type="ECO:0000256" key="2">
    <source>
        <dbReference type="ARBA" id="ARBA00006236"/>
    </source>
</evidence>
<evidence type="ECO:0000256" key="3">
    <source>
        <dbReference type="ARBA" id="ARBA00022448"/>
    </source>
</evidence>
<feature type="transmembrane region" description="Helical" evidence="8">
    <location>
        <begin position="12"/>
        <end position="31"/>
    </location>
</feature>
<feature type="transmembrane region" description="Helical" evidence="8">
    <location>
        <begin position="165"/>
        <end position="183"/>
    </location>
</feature>
<protein>
    <recommendedName>
        <fullName evidence="8">Bcr/CflA family efflux transporter</fullName>
    </recommendedName>
</protein>
<dbReference type="PROSITE" id="PS00216">
    <property type="entry name" value="SUGAR_TRANSPORT_1"/>
    <property type="match status" value="1"/>
</dbReference>
<feature type="transmembrane region" description="Helical" evidence="8">
    <location>
        <begin position="305"/>
        <end position="328"/>
    </location>
</feature>
<dbReference type="CDD" id="cd17320">
    <property type="entry name" value="MFS_MdfA_MDR_like"/>
    <property type="match status" value="1"/>
</dbReference>
<feature type="transmembrane region" description="Helical" evidence="8">
    <location>
        <begin position="278"/>
        <end position="299"/>
    </location>
</feature>
<feature type="transmembrane region" description="Helical" evidence="8">
    <location>
        <begin position="340"/>
        <end position="359"/>
    </location>
</feature>
<dbReference type="Proteomes" id="UP000030643">
    <property type="component" value="Unassembled WGS sequence"/>
</dbReference>
<dbReference type="RefSeq" id="WP_027698478.1">
    <property type="nucleotide sequence ID" value="NZ_DF820485.1"/>
</dbReference>
<dbReference type="GO" id="GO:0042910">
    <property type="term" value="F:xenobiotic transmembrane transporter activity"/>
    <property type="evidence" value="ECO:0007669"/>
    <property type="project" value="InterPro"/>
</dbReference>
<dbReference type="STRING" id="1329250.WOSG25_021590"/>
<proteinExistence type="inferred from homology"/>
<evidence type="ECO:0000256" key="6">
    <source>
        <dbReference type="ARBA" id="ARBA00022989"/>
    </source>
</evidence>
<dbReference type="eggNOG" id="COG2814">
    <property type="taxonomic scope" value="Bacteria"/>
</dbReference>
<keyword evidence="3 8" id="KW-0813">Transport</keyword>
<evidence type="ECO:0000256" key="7">
    <source>
        <dbReference type="ARBA" id="ARBA00023136"/>
    </source>
</evidence>
<dbReference type="InterPro" id="IPR050189">
    <property type="entry name" value="MFS_Efflux_Transporters"/>
</dbReference>
<evidence type="ECO:0000259" key="9">
    <source>
        <dbReference type="PROSITE" id="PS50850"/>
    </source>
</evidence>
<feature type="transmembrane region" description="Helical" evidence="8">
    <location>
        <begin position="215"/>
        <end position="237"/>
    </location>
</feature>
<evidence type="ECO:0000313" key="11">
    <source>
        <dbReference type="Proteomes" id="UP000030643"/>
    </source>
</evidence>
<evidence type="ECO:0000256" key="5">
    <source>
        <dbReference type="ARBA" id="ARBA00022692"/>
    </source>
</evidence>
<organism evidence="10 11">
    <name type="scientific">Weissella oryzae (strain DSM 25784 / JCM 18191 / LMG 30913 / SG25)</name>
    <dbReference type="NCBI Taxonomy" id="1329250"/>
    <lineage>
        <taxon>Bacteria</taxon>
        <taxon>Bacillati</taxon>
        <taxon>Bacillota</taxon>
        <taxon>Bacilli</taxon>
        <taxon>Lactobacillales</taxon>
        <taxon>Lactobacillaceae</taxon>
        <taxon>Weissella</taxon>
    </lineage>
</organism>
<feature type="transmembrane region" description="Helical" evidence="8">
    <location>
        <begin position="104"/>
        <end position="127"/>
    </location>
</feature>
<keyword evidence="6 8" id="KW-1133">Transmembrane helix</keyword>
<dbReference type="Gene3D" id="1.20.1720.10">
    <property type="entry name" value="Multidrug resistance protein D"/>
    <property type="match status" value="1"/>
</dbReference>
<dbReference type="PANTHER" id="PTHR43124">
    <property type="entry name" value="PURINE EFFLUX PUMP PBUE"/>
    <property type="match status" value="1"/>
</dbReference>
<feature type="transmembrane region" description="Helical" evidence="8">
    <location>
        <begin position="76"/>
        <end position="98"/>
    </location>
</feature>
<dbReference type="InterPro" id="IPR004812">
    <property type="entry name" value="Efflux_drug-R_Bcr/CmlA"/>
</dbReference>
<dbReference type="EMBL" id="DF820485">
    <property type="protein sequence ID" value="GAK30362.1"/>
    <property type="molecule type" value="Genomic_DNA"/>
</dbReference>
<keyword evidence="11" id="KW-1185">Reference proteome</keyword>
<dbReference type="InterPro" id="IPR036259">
    <property type="entry name" value="MFS_trans_sf"/>
</dbReference>
<dbReference type="InterPro" id="IPR011701">
    <property type="entry name" value="MFS"/>
</dbReference>
<feature type="transmembrane region" description="Helical" evidence="8">
    <location>
        <begin position="43"/>
        <end position="64"/>
    </location>
</feature>
<reference evidence="11" key="1">
    <citation type="journal article" date="2014" name="Genome Announc.">
        <title>Draft genome sequence of Weissella oryzae SG25T, isolated from fermented rice grains.</title>
        <authorList>
            <person name="Tanizawa Y."/>
            <person name="Fujisawa T."/>
            <person name="Mochizuki T."/>
            <person name="Kaminuma E."/>
            <person name="Suzuki Y."/>
            <person name="Nakamura Y."/>
            <person name="Tohno M."/>
        </authorList>
    </citation>
    <scope>NUCLEOTIDE SEQUENCE [LARGE SCALE GENOMIC DNA]</scope>
    <source>
        <strain evidence="11">DSM 25784 / JCM 18191 / LMG 30913 / SG25</strain>
    </source>
</reference>
<dbReference type="GO" id="GO:0005886">
    <property type="term" value="C:plasma membrane"/>
    <property type="evidence" value="ECO:0007669"/>
    <property type="project" value="UniProtKB-SubCell"/>
</dbReference>
<keyword evidence="5 8" id="KW-0812">Transmembrane</keyword>
<dbReference type="InterPro" id="IPR020846">
    <property type="entry name" value="MFS_dom"/>
</dbReference>
<feature type="domain" description="Major facilitator superfamily (MFS) profile" evidence="9">
    <location>
        <begin position="1"/>
        <end position="391"/>
    </location>
</feature>
<feature type="transmembrane region" description="Helical" evidence="8">
    <location>
        <begin position="365"/>
        <end position="384"/>
    </location>
</feature>
<keyword evidence="7 8" id="KW-0472">Membrane</keyword>
<feature type="transmembrane region" description="Helical" evidence="8">
    <location>
        <begin position="139"/>
        <end position="159"/>
    </location>
</feature>
<gene>
    <name evidence="10" type="ORF">WOSG25_021590</name>
</gene>
<evidence type="ECO:0000256" key="8">
    <source>
        <dbReference type="RuleBase" id="RU365088"/>
    </source>
</evidence>
<sequence>MKKQTDIYQKIILGILSAIGPLAMDFFLPGLPMIQKEFGITTSLTQLTVTMSLIGIALGQIFLGPLADRIGRRQPLLIGMVVFTLSSALIAVTDNIYFFLLMRLIQGIAGSAGIVLSLTIITDLFTGKALRSNITINQAINGLFPVIAPIFGALIMQATSWRATFWGLALIGIMLFYSVWCYLPETLAKDEMTEQKTSFIKGYRQIFANRTFTRLVVIQALVIIPLFSYIAGSAFILQGMYHLSLTSYSIVYAFNGVGMIATTLISNQLSNYFKETTILVAFILYGLIGGGLLALTISIKSLGLLVIALFMIVSAVGALLNLGASLALQNLVGDKGAGSATLGVSRFLVGGLVSPLVGIMGSTTIVPLVVIVLFSQIIALLLVVRHITKTKQARA</sequence>
<feature type="transmembrane region" description="Helical" evidence="8">
    <location>
        <begin position="249"/>
        <end position="266"/>
    </location>
</feature>
<dbReference type="AlphaFoldDB" id="A0A069CSJ9"/>
<dbReference type="OrthoDB" id="9800416at2"/>